<evidence type="ECO:0000256" key="2">
    <source>
        <dbReference type="SAM" id="Phobius"/>
    </source>
</evidence>
<gene>
    <name evidence="3" type="ORF">ACFFLM_12820</name>
</gene>
<keyword evidence="4" id="KW-1185">Reference proteome</keyword>
<feature type="region of interest" description="Disordered" evidence="1">
    <location>
        <begin position="390"/>
        <end position="424"/>
    </location>
</feature>
<feature type="compositionally biased region" description="Low complexity" evidence="1">
    <location>
        <begin position="397"/>
        <end position="410"/>
    </location>
</feature>
<reference evidence="3 4" key="1">
    <citation type="submission" date="2024-09" db="EMBL/GenBank/DDBJ databases">
        <authorList>
            <person name="Sun Q."/>
            <person name="Mori K."/>
        </authorList>
    </citation>
    <scope>NUCLEOTIDE SEQUENCE [LARGE SCALE GENOMIC DNA]</scope>
    <source>
        <strain evidence="3 4">JCM 13503</strain>
    </source>
</reference>
<keyword evidence="2" id="KW-0472">Membrane</keyword>
<sequence length="424" mass="43496">MTRMPSRPHLPNQTGQPIPPVLARMALGLGLAVLGGTLAWNTVTVRPTPGLRGSLTPINVSQDGLEAAAVRLAGDRTDLRLDALAPGSADLLGGTAKHRTRNPVSVTTSRTGGTLGVTGLRGATMTAAVTLNVQPLQRGVTVTGGPEPLQHRLDLRLSRGLPITLTTRTVTGDQTLDLSALRLRALTTRTTFGKLNITLPARQSGPLSIVTAAGSVTVVAPTGARPEALRVNADGGNLALNLGAARVQTLSVGASGGNVRLTLPQSGRSSVNAGQGNVTVSVRPGTRGSLDIRVGAGRVLLRVPQTLSLRVRFTDRDPLVLPLPAPALPEASAEEEALTENALTGNALAEETVGGPRGPEQLAAPEVPPPFIPPALDVFVDAPASAFALAYTDGEPPSDSASIPDSSVPDGPIPTSTADPRRNP</sequence>
<keyword evidence="2" id="KW-0812">Transmembrane</keyword>
<organism evidence="3 4">
    <name type="scientific">Deinococcus oregonensis</name>
    <dbReference type="NCBI Taxonomy" id="1805970"/>
    <lineage>
        <taxon>Bacteria</taxon>
        <taxon>Thermotogati</taxon>
        <taxon>Deinococcota</taxon>
        <taxon>Deinococci</taxon>
        <taxon>Deinococcales</taxon>
        <taxon>Deinococcaceae</taxon>
        <taxon>Deinococcus</taxon>
    </lineage>
</organism>
<dbReference type="RefSeq" id="WP_380010533.1">
    <property type="nucleotide sequence ID" value="NZ_JBHLYR010000041.1"/>
</dbReference>
<feature type="transmembrane region" description="Helical" evidence="2">
    <location>
        <begin position="21"/>
        <end position="40"/>
    </location>
</feature>
<evidence type="ECO:0008006" key="5">
    <source>
        <dbReference type="Google" id="ProtNLM"/>
    </source>
</evidence>
<protein>
    <recommendedName>
        <fullName evidence="5">Adhesin domain-containing protein</fullName>
    </recommendedName>
</protein>
<comment type="caution">
    <text evidence="3">The sequence shown here is derived from an EMBL/GenBank/DDBJ whole genome shotgun (WGS) entry which is preliminary data.</text>
</comment>
<evidence type="ECO:0000313" key="3">
    <source>
        <dbReference type="EMBL" id="MFB9992849.1"/>
    </source>
</evidence>
<proteinExistence type="predicted"/>
<keyword evidence="2" id="KW-1133">Transmembrane helix</keyword>
<dbReference type="Proteomes" id="UP001589733">
    <property type="component" value="Unassembled WGS sequence"/>
</dbReference>
<dbReference type="EMBL" id="JBHLYR010000041">
    <property type="protein sequence ID" value="MFB9992849.1"/>
    <property type="molecule type" value="Genomic_DNA"/>
</dbReference>
<evidence type="ECO:0000313" key="4">
    <source>
        <dbReference type="Proteomes" id="UP001589733"/>
    </source>
</evidence>
<name>A0ABV6AZD0_9DEIO</name>
<accession>A0ABV6AZD0</accession>
<evidence type="ECO:0000256" key="1">
    <source>
        <dbReference type="SAM" id="MobiDB-lite"/>
    </source>
</evidence>